<comment type="caution">
    <text evidence="1">The sequence shown here is derived from an EMBL/GenBank/DDBJ whole genome shotgun (WGS) entry which is preliminary data.</text>
</comment>
<evidence type="ECO:0000313" key="2">
    <source>
        <dbReference type="Proteomes" id="UP000253529"/>
    </source>
</evidence>
<protein>
    <submittedName>
        <fullName evidence="1">Uncharacterized protein</fullName>
    </submittedName>
</protein>
<dbReference type="Proteomes" id="UP000253529">
    <property type="component" value="Unassembled WGS sequence"/>
</dbReference>
<dbReference type="EMBL" id="QNRK01000001">
    <property type="protein sequence ID" value="RBP18346.1"/>
    <property type="molecule type" value="Genomic_DNA"/>
</dbReference>
<organism evidence="1 2">
    <name type="scientific">Roseiarcus fermentans</name>
    <dbReference type="NCBI Taxonomy" id="1473586"/>
    <lineage>
        <taxon>Bacteria</taxon>
        <taxon>Pseudomonadati</taxon>
        <taxon>Pseudomonadota</taxon>
        <taxon>Alphaproteobacteria</taxon>
        <taxon>Hyphomicrobiales</taxon>
        <taxon>Roseiarcaceae</taxon>
        <taxon>Roseiarcus</taxon>
    </lineage>
</organism>
<proteinExistence type="predicted"/>
<dbReference type="AlphaFoldDB" id="A0A366FW28"/>
<sequence>MTKIEIKKVEERLNHQLLFSVRVSGDTDHMEFPVAILDQGSQAANETAVLASALAFAEALEAAARLRIGAGALR</sequence>
<evidence type="ECO:0000313" key="1">
    <source>
        <dbReference type="EMBL" id="RBP18346.1"/>
    </source>
</evidence>
<gene>
    <name evidence="1" type="ORF">DFR50_101291</name>
</gene>
<reference evidence="1 2" key="1">
    <citation type="submission" date="2018-06" db="EMBL/GenBank/DDBJ databases">
        <title>Genomic Encyclopedia of Type Strains, Phase IV (KMG-IV): sequencing the most valuable type-strain genomes for metagenomic binning, comparative biology and taxonomic classification.</title>
        <authorList>
            <person name="Goeker M."/>
        </authorList>
    </citation>
    <scope>NUCLEOTIDE SEQUENCE [LARGE SCALE GENOMIC DNA]</scope>
    <source>
        <strain evidence="1 2">DSM 24875</strain>
    </source>
</reference>
<keyword evidence="2" id="KW-1185">Reference proteome</keyword>
<accession>A0A366FW28</accession>
<name>A0A366FW28_9HYPH</name>